<dbReference type="EMBL" id="JH719943">
    <property type="protein sequence ID" value="EJF51784.1"/>
    <property type="molecule type" value="Genomic_DNA"/>
</dbReference>
<name>J0NWB9_9BACT</name>
<sequence>MYSDKFKGQQILFSLFLVVILFFSCETIEEAEKPSFSENELKMLEAYLKDDTIYFDGPVGDVDTMSITGVYTEIEKGSAGFISKEPSLRRKIVIKHLPVDNWKRVTYSGKEVMKEEQQILLSLTKSLLAEGGNYCVFSFKDFSVLVDSVPLLKKDTITLKGKSFSNYVILKRGGHKMIKDSSKTQAIYWSEREGLFAYENFKGDVWVKR</sequence>
<reference evidence="2" key="1">
    <citation type="journal article" date="2012" name="Stand. Genomic Sci.">
        <title>Permanent draft genome sequence of the gliding predator Saprospira grandis strain Sa g1 (= HR1).</title>
        <authorList>
            <person name="Mavromatis K."/>
            <person name="Chertkov O."/>
            <person name="Lapidus A."/>
            <person name="Nolan M."/>
            <person name="Lucas S."/>
            <person name="Tice H."/>
            <person name="Del Rio T.G."/>
            <person name="Cheng J.F."/>
            <person name="Han C."/>
            <person name="Tapia R."/>
            <person name="Bruce D."/>
            <person name="Goodwin L.A."/>
            <person name="Pitluck S."/>
            <person name="Huntemann M."/>
            <person name="Liolios K."/>
            <person name="Pagani I."/>
            <person name="Ivanova N."/>
            <person name="Mikhailova N."/>
            <person name="Pati A."/>
            <person name="Chen A."/>
            <person name="Palaniappan K."/>
            <person name="Land M."/>
            <person name="Brambilla E.M."/>
            <person name="Rohde M."/>
            <person name="Spring S."/>
            <person name="Goker M."/>
            <person name="Detter J.C."/>
            <person name="Bristow J."/>
            <person name="Eisen J.A."/>
            <person name="Markowitz V."/>
            <person name="Hugenholtz P."/>
            <person name="Kyrpides N.C."/>
            <person name="Klenk H.P."/>
            <person name="Woyke T."/>
        </authorList>
    </citation>
    <scope>NUCLEOTIDE SEQUENCE [LARGE SCALE GENOMIC DNA]</scope>
    <source>
        <strain evidence="2">DSM 2844</strain>
    </source>
</reference>
<evidence type="ECO:0000313" key="2">
    <source>
        <dbReference type="Proteomes" id="UP000005113"/>
    </source>
</evidence>
<organism evidence="1 2">
    <name type="scientific">Saprospira grandis DSM 2844</name>
    <dbReference type="NCBI Taxonomy" id="694433"/>
    <lineage>
        <taxon>Bacteria</taxon>
        <taxon>Pseudomonadati</taxon>
        <taxon>Bacteroidota</taxon>
        <taxon>Saprospiria</taxon>
        <taxon>Saprospirales</taxon>
        <taxon>Saprospiraceae</taxon>
        <taxon>Saprospira</taxon>
    </lineage>
</organism>
<dbReference type="RefSeq" id="WP_002661269.1">
    <property type="nucleotide sequence ID" value="NZ_JH719943.1"/>
</dbReference>
<proteinExistence type="predicted"/>
<dbReference type="HOGENOM" id="CLU_1426726_0_0_10"/>
<dbReference type="PROSITE" id="PS51257">
    <property type="entry name" value="PROKAR_LIPOPROTEIN"/>
    <property type="match status" value="1"/>
</dbReference>
<evidence type="ECO:0008006" key="3">
    <source>
        <dbReference type="Google" id="ProtNLM"/>
    </source>
</evidence>
<evidence type="ECO:0000313" key="1">
    <source>
        <dbReference type="EMBL" id="EJF51784.1"/>
    </source>
</evidence>
<gene>
    <name evidence="1" type="ORF">SapgrDRAFT_0019</name>
</gene>
<dbReference type="Proteomes" id="UP000005113">
    <property type="component" value="Unassembled WGS sequence"/>
</dbReference>
<dbReference type="AlphaFoldDB" id="J0NWB9"/>
<protein>
    <recommendedName>
        <fullName evidence="3">Lipoprotein</fullName>
    </recommendedName>
</protein>
<accession>J0NWB9</accession>